<keyword evidence="3" id="KW-1185">Reference proteome</keyword>
<dbReference type="KEGG" id="dha:DEHA2G16698g"/>
<dbReference type="VEuPathDB" id="FungiDB:DEHA2G16698g"/>
<gene>
    <name evidence="2" type="ordered locus">DEHA2G16698g</name>
</gene>
<evidence type="ECO:0000313" key="2">
    <source>
        <dbReference type="EMBL" id="CAG90765.2"/>
    </source>
</evidence>
<dbReference type="Proteomes" id="UP000000599">
    <property type="component" value="Chromosome G"/>
</dbReference>
<reference evidence="2 3" key="1">
    <citation type="journal article" date="2004" name="Nature">
        <title>Genome evolution in yeasts.</title>
        <authorList>
            <consortium name="Genolevures"/>
            <person name="Dujon B."/>
            <person name="Sherman D."/>
            <person name="Fischer G."/>
            <person name="Durrens P."/>
            <person name="Casaregola S."/>
            <person name="Lafontaine I."/>
            <person name="de Montigny J."/>
            <person name="Marck C."/>
            <person name="Neuveglise C."/>
            <person name="Talla E."/>
            <person name="Goffard N."/>
            <person name="Frangeul L."/>
            <person name="Aigle M."/>
            <person name="Anthouard V."/>
            <person name="Babour A."/>
            <person name="Barbe V."/>
            <person name="Barnay S."/>
            <person name="Blanchin S."/>
            <person name="Beckerich J.M."/>
            <person name="Beyne E."/>
            <person name="Bleykasten C."/>
            <person name="Boisrame A."/>
            <person name="Boyer J."/>
            <person name="Cattolico L."/>
            <person name="Confanioleri F."/>
            <person name="de Daruvar A."/>
            <person name="Despons L."/>
            <person name="Fabre E."/>
            <person name="Fairhead C."/>
            <person name="Ferry-Dumazet H."/>
            <person name="Groppi A."/>
            <person name="Hantraye F."/>
            <person name="Hennequin C."/>
            <person name="Jauniaux N."/>
            <person name="Joyet P."/>
            <person name="Kachouri R."/>
            <person name="Kerrest A."/>
            <person name="Koszul R."/>
            <person name="Lemaire M."/>
            <person name="Lesur I."/>
            <person name="Ma L."/>
            <person name="Muller H."/>
            <person name="Nicaud J.M."/>
            <person name="Nikolski M."/>
            <person name="Oztas S."/>
            <person name="Ozier-Kalogeropoulos O."/>
            <person name="Pellenz S."/>
            <person name="Potier S."/>
            <person name="Richard G.F."/>
            <person name="Straub M.L."/>
            <person name="Suleau A."/>
            <person name="Swennene D."/>
            <person name="Tekaia F."/>
            <person name="Wesolowski-Louvel M."/>
            <person name="Westhof E."/>
            <person name="Wirth B."/>
            <person name="Zeniou-Meyer M."/>
            <person name="Zivanovic I."/>
            <person name="Bolotin-Fukuhara M."/>
            <person name="Thierry A."/>
            <person name="Bouchier C."/>
            <person name="Caudron B."/>
            <person name="Scarpelli C."/>
            <person name="Gaillardin C."/>
            <person name="Weissenbach J."/>
            <person name="Wincker P."/>
            <person name="Souciet J.L."/>
        </authorList>
    </citation>
    <scope>NUCLEOTIDE SEQUENCE [LARGE SCALE GENOMIC DNA]</scope>
    <source>
        <strain evidence="3">ATCC 36239 / CBS 767 / BCRC 21394 / JCM 1990 / NBRC 0083 / IGC 2968</strain>
    </source>
</reference>
<dbReference type="OMA" id="KWPIANT"/>
<name>Q6BHQ4_DEBHA</name>
<organism evidence="2 3">
    <name type="scientific">Debaryomyces hansenii (strain ATCC 36239 / CBS 767 / BCRC 21394 / JCM 1990 / NBRC 0083 / IGC 2968)</name>
    <name type="common">Yeast</name>
    <name type="synonym">Torulaspora hansenii</name>
    <dbReference type="NCBI Taxonomy" id="284592"/>
    <lineage>
        <taxon>Eukaryota</taxon>
        <taxon>Fungi</taxon>
        <taxon>Dikarya</taxon>
        <taxon>Ascomycota</taxon>
        <taxon>Saccharomycotina</taxon>
        <taxon>Pichiomycetes</taxon>
        <taxon>Debaryomycetaceae</taxon>
        <taxon>Debaryomyces</taxon>
    </lineage>
</organism>
<feature type="transmembrane region" description="Helical" evidence="1">
    <location>
        <begin position="51"/>
        <end position="73"/>
    </location>
</feature>
<dbReference type="EMBL" id="CR382139">
    <property type="protein sequence ID" value="CAG90765.2"/>
    <property type="molecule type" value="Genomic_DNA"/>
</dbReference>
<keyword evidence="1" id="KW-0812">Transmembrane</keyword>
<evidence type="ECO:0000313" key="3">
    <source>
        <dbReference type="Proteomes" id="UP000000599"/>
    </source>
</evidence>
<protein>
    <submittedName>
        <fullName evidence="2">DEHA2G16698p</fullName>
    </submittedName>
</protein>
<dbReference type="AlphaFoldDB" id="Q6BHQ4"/>
<keyword evidence="1" id="KW-1133">Transmembrane helix</keyword>
<dbReference type="GeneID" id="2905194"/>
<dbReference type="InParanoid" id="Q6BHQ4"/>
<dbReference type="RefSeq" id="XP_462267.2">
    <property type="nucleotide sequence ID" value="XM_462267.1"/>
</dbReference>
<accession>Q6BHQ4</accession>
<proteinExistence type="predicted"/>
<keyword evidence="1" id="KW-0472">Membrane</keyword>
<dbReference type="OrthoDB" id="4010196at2759"/>
<dbReference type="HOGENOM" id="CLU_169796_0_0_1"/>
<dbReference type="eggNOG" id="ENOG502RQDY">
    <property type="taxonomic scope" value="Eukaryota"/>
</dbReference>
<evidence type="ECO:0000256" key="1">
    <source>
        <dbReference type="SAM" id="Phobius"/>
    </source>
</evidence>
<sequence length="118" mass="13957">MLSKVVISGTRRNIVRNNILHRISRSYSYVNFPQGDSIESPKPTLSQFKNPLFHCFLIASTTYIVLHIVWTSLSSSEKEAKFVEKTKVLEDRIQQLVDERKNEFESTRKWSNMFKFWK</sequence>